<reference evidence="2" key="1">
    <citation type="submission" date="2019-06" db="EMBL/GenBank/DDBJ databases">
        <authorList>
            <person name="Murdoch R.W."/>
            <person name="Fathepure B."/>
        </authorList>
    </citation>
    <scope>NUCLEOTIDE SEQUENCE</scope>
</reference>
<gene>
    <name evidence="2" type="ORF">KBTEX_03489</name>
</gene>
<evidence type="ECO:0000313" key="2">
    <source>
        <dbReference type="EMBL" id="QEA07144.1"/>
    </source>
</evidence>
<dbReference type="EMBL" id="MN079206">
    <property type="protein sequence ID" value="QEA07144.1"/>
    <property type="molecule type" value="Genomic_DNA"/>
</dbReference>
<evidence type="ECO:0000256" key="1">
    <source>
        <dbReference type="SAM" id="MobiDB-lite"/>
    </source>
</evidence>
<protein>
    <submittedName>
        <fullName evidence="2">Uncharacterized protein</fullName>
    </submittedName>
</protein>
<feature type="region of interest" description="Disordered" evidence="1">
    <location>
        <begin position="217"/>
        <end position="278"/>
    </location>
</feature>
<dbReference type="AlphaFoldDB" id="A0A5B8RHZ5"/>
<sequence length="278" mass="29815">MRAGDIVNDGVEVLPAVDEHGSRVHFHLPQLTVRGTVAEAEEALLLPAGPVDLPRQHVRGKRVQIADVQGGDLTAGVAIEREGRVVGVRDTPRRRLDEQLRGNVEVETLPEIRPFGTAALHRLAPLVQGLQHHVGPVFQRPDGHDQPPARHAAGHGQTQSQHTLATGERRLERGRAHGAGIEQCHEMPANRFVDARQSRCGGVGLGDRTFRSNLKTAHRGGLDEPLQSCKPPPQRMLAGYLSLSGSARRHTPPTPGPASAPAGSPHRPCPPGATSREG</sequence>
<accession>A0A5B8RHZ5</accession>
<organism evidence="2">
    <name type="scientific">uncultured organism</name>
    <dbReference type="NCBI Taxonomy" id="155900"/>
    <lineage>
        <taxon>unclassified sequences</taxon>
        <taxon>environmental samples</taxon>
    </lineage>
</organism>
<name>A0A5B8RHZ5_9ZZZZ</name>
<proteinExistence type="predicted"/>
<feature type="region of interest" description="Disordered" evidence="1">
    <location>
        <begin position="135"/>
        <end position="165"/>
    </location>
</feature>